<reference evidence="1" key="1">
    <citation type="submission" date="2020-04" db="EMBL/GenBank/DDBJ databases">
        <authorList>
            <person name="Chiriac C."/>
            <person name="Salcher M."/>
            <person name="Ghai R."/>
            <person name="Kavagutti S V."/>
        </authorList>
    </citation>
    <scope>NUCLEOTIDE SEQUENCE</scope>
</reference>
<name>A0A6J5L407_9CAUD</name>
<sequence length="59" mass="6892">MWPEDTPRPNFNIKYTIAKKDIPDFVNSLHTLQEHYLDAAVEASGYKEARAELDRIMKL</sequence>
<organism evidence="1">
    <name type="scientific">uncultured Caudovirales phage</name>
    <dbReference type="NCBI Taxonomy" id="2100421"/>
    <lineage>
        <taxon>Viruses</taxon>
        <taxon>Duplodnaviria</taxon>
        <taxon>Heunggongvirae</taxon>
        <taxon>Uroviricota</taxon>
        <taxon>Caudoviricetes</taxon>
        <taxon>Peduoviridae</taxon>
        <taxon>Maltschvirus</taxon>
        <taxon>Maltschvirus maltsch</taxon>
    </lineage>
</organism>
<accession>A0A6J5L407</accession>
<proteinExistence type="predicted"/>
<evidence type="ECO:0000313" key="1">
    <source>
        <dbReference type="EMBL" id="CAB4129194.1"/>
    </source>
</evidence>
<dbReference type="EMBL" id="LR796233">
    <property type="protein sequence ID" value="CAB4129194.1"/>
    <property type="molecule type" value="Genomic_DNA"/>
</dbReference>
<gene>
    <name evidence="1" type="ORF">UFOVP112_292</name>
</gene>
<protein>
    <submittedName>
        <fullName evidence="1">Uncharacterized protein</fullName>
    </submittedName>
</protein>